<reference evidence="3 4" key="1">
    <citation type="submission" date="2016-09" db="EMBL/GenBank/DDBJ databases">
        <title>Rhizobium oryziradicis sp. nov., isolated from the root of rice.</title>
        <authorList>
            <person name="Zhao J."/>
            <person name="Zhang X."/>
        </authorList>
    </citation>
    <scope>NUCLEOTIDE SEQUENCE [LARGE SCALE GENOMIC DNA]</scope>
    <source>
        <strain evidence="3 4">14971</strain>
    </source>
</reference>
<dbReference type="RefSeq" id="WP_075615208.1">
    <property type="nucleotide sequence ID" value="NZ_JACIED010000001.1"/>
</dbReference>
<sequence>MLLGQSIFQSVVERLSREETEEAEREAEAQAYRVAGLNTGFVQETSLHGRVPTQSIAAAQATKWAEEQYLELMPDDEPVVEEGTRTQEPETPPEMPAHLARLDPEQVAEDLGIASDDSVASLNAKRRAFARLNHPDQVHPLFIEAAHTRMTLANRLVDQALQRATLTDAGRRAKFR</sequence>
<evidence type="ECO:0000313" key="2">
    <source>
        <dbReference type="EMBL" id="MBB4006479.1"/>
    </source>
</evidence>
<comment type="caution">
    <text evidence="3">The sequence shown here is derived from an EMBL/GenBank/DDBJ whole genome shotgun (WGS) entry which is preliminary data.</text>
</comment>
<evidence type="ECO:0008006" key="6">
    <source>
        <dbReference type="Google" id="ProtNLM"/>
    </source>
</evidence>
<dbReference type="EMBL" id="MKIN01000022">
    <property type="protein sequence ID" value="OLP49418.1"/>
    <property type="molecule type" value="Genomic_DNA"/>
</dbReference>
<dbReference type="OrthoDB" id="7932606at2"/>
<feature type="region of interest" description="Disordered" evidence="1">
    <location>
        <begin position="74"/>
        <end position="97"/>
    </location>
</feature>
<gene>
    <name evidence="3" type="ORF">BJF91_20470</name>
    <name evidence="2" type="ORF">GGQ71_000715</name>
</gene>
<organism evidence="3 4">
    <name type="scientific">Allorhizobium taibaishanense</name>
    <dbReference type="NCBI Taxonomy" id="887144"/>
    <lineage>
        <taxon>Bacteria</taxon>
        <taxon>Pseudomonadati</taxon>
        <taxon>Pseudomonadota</taxon>
        <taxon>Alphaproteobacteria</taxon>
        <taxon>Hyphomicrobiales</taxon>
        <taxon>Rhizobiaceae</taxon>
        <taxon>Rhizobium/Agrobacterium group</taxon>
        <taxon>Allorhizobium</taxon>
    </lineage>
</organism>
<reference evidence="2 5" key="2">
    <citation type="submission" date="2020-08" db="EMBL/GenBank/DDBJ databases">
        <title>Genomic Encyclopedia of Type Strains, Phase IV (KMG-IV): sequencing the most valuable type-strain genomes for metagenomic binning, comparative biology and taxonomic classification.</title>
        <authorList>
            <person name="Goeker M."/>
        </authorList>
    </citation>
    <scope>NUCLEOTIDE SEQUENCE [LARGE SCALE GENOMIC DNA]</scope>
    <source>
        <strain evidence="2 5">DSM 100021</strain>
    </source>
</reference>
<evidence type="ECO:0000313" key="4">
    <source>
        <dbReference type="Proteomes" id="UP000185598"/>
    </source>
</evidence>
<keyword evidence="4" id="KW-1185">Reference proteome</keyword>
<dbReference type="Proteomes" id="UP000185598">
    <property type="component" value="Unassembled WGS sequence"/>
</dbReference>
<proteinExistence type="predicted"/>
<dbReference type="AlphaFoldDB" id="A0A1Q9A4G3"/>
<evidence type="ECO:0000256" key="1">
    <source>
        <dbReference type="SAM" id="MobiDB-lite"/>
    </source>
</evidence>
<protein>
    <recommendedName>
        <fullName evidence="6">J domain-containing protein</fullName>
    </recommendedName>
</protein>
<dbReference type="Proteomes" id="UP000544107">
    <property type="component" value="Unassembled WGS sequence"/>
</dbReference>
<name>A0A1Q9A4G3_9HYPH</name>
<accession>A0A1Q9A4G3</accession>
<evidence type="ECO:0000313" key="5">
    <source>
        <dbReference type="Proteomes" id="UP000544107"/>
    </source>
</evidence>
<evidence type="ECO:0000313" key="3">
    <source>
        <dbReference type="EMBL" id="OLP49418.1"/>
    </source>
</evidence>
<dbReference type="EMBL" id="JACIED010000001">
    <property type="protein sequence ID" value="MBB4006479.1"/>
    <property type="molecule type" value="Genomic_DNA"/>
</dbReference>